<gene>
    <name evidence="1" type="ORF">MPF_0481</name>
</gene>
<comment type="caution">
    <text evidence="1">The sequence shown here is derived from an EMBL/GenBank/DDBJ whole genome shotgun (WGS) entry which is preliminary data.</text>
</comment>
<dbReference type="EMBL" id="JWTK01000002">
    <property type="protein sequence ID" value="OJH49693.1"/>
    <property type="molecule type" value="Genomic_DNA"/>
</dbReference>
<reference evidence="1 2" key="1">
    <citation type="submission" date="2014-12" db="EMBL/GenBank/DDBJ databases">
        <title>The genome sequence of Methanohalophilus portucalensis strain FDF1.</title>
        <authorList>
            <person name="Lai M.-C."/>
            <person name="Lai S.-J."/>
        </authorList>
    </citation>
    <scope>NUCLEOTIDE SEQUENCE [LARGE SCALE GENOMIC DNA]</scope>
    <source>
        <strain evidence="1 2">FDF-1</strain>
    </source>
</reference>
<dbReference type="AlphaFoldDB" id="A0A1L9C5C3"/>
<name>A0A1L9C5C3_9EURY</name>
<proteinExistence type="predicted"/>
<dbReference type="Proteomes" id="UP000185713">
    <property type="component" value="Unassembled WGS sequence"/>
</dbReference>
<evidence type="ECO:0000313" key="1">
    <source>
        <dbReference type="EMBL" id="OJH49693.1"/>
    </source>
</evidence>
<sequence>MAEKSFLQSNWRNIYLSEENFILTTVINIQQDN</sequence>
<organism evidence="1 2">
    <name type="scientific">Methanohalophilus portucalensis FDF-1</name>
    <dbReference type="NCBI Taxonomy" id="523843"/>
    <lineage>
        <taxon>Archaea</taxon>
        <taxon>Methanobacteriati</taxon>
        <taxon>Methanobacteriota</taxon>
        <taxon>Stenosarchaea group</taxon>
        <taxon>Methanomicrobia</taxon>
        <taxon>Methanosarcinales</taxon>
        <taxon>Methanosarcinaceae</taxon>
        <taxon>Methanohalophilus</taxon>
    </lineage>
</organism>
<accession>A0A1L9C5C3</accession>
<evidence type="ECO:0000313" key="2">
    <source>
        <dbReference type="Proteomes" id="UP000185713"/>
    </source>
</evidence>
<protein>
    <submittedName>
        <fullName evidence="1">Uncharacterized protein</fullName>
    </submittedName>
</protein>